<evidence type="ECO:0000313" key="2">
    <source>
        <dbReference type="EMBL" id="KAF1851467.1"/>
    </source>
</evidence>
<dbReference type="GeneID" id="63849856"/>
<dbReference type="Proteomes" id="UP000800039">
    <property type="component" value="Unassembled WGS sequence"/>
</dbReference>
<sequence length="327" mass="38026">MGVTQSRLQNTPQQYPDMSSSSPTSSSTVRQSPIISGTQSLLSPVSEISRNGRYDKTHFPFLDLPPEIRNMIYEELVVVGKIFYAPDSYDISNNQRFHEYKLFRKPELQLFRVCKQVHEEAENLYLSKNLFVLPIGWQQCHPFIELGDSLRNKPITERHVFSSAGLAYIRNVSVAVDQQLVPLCAYTHNDWKRDDQTYSYTLFSQKTAQERYEWVHEVHLNTCFSSWDVMLQDLETFEAGLFYVEVDCTNAFCAIGDCRPINRSVTDWIPNVKPKNIDVLGLQSMEEKQDILHAAKQSGVSHRELRYDYGLRFRKCGDSKVWDKWRM</sequence>
<name>A0A9P4LEL0_9PLEO</name>
<feature type="region of interest" description="Disordered" evidence="1">
    <location>
        <begin position="1"/>
        <end position="33"/>
    </location>
</feature>
<keyword evidence="3" id="KW-1185">Reference proteome</keyword>
<dbReference type="RefSeq" id="XP_040794030.1">
    <property type="nucleotide sequence ID" value="XM_040932605.1"/>
</dbReference>
<evidence type="ECO:0000256" key="1">
    <source>
        <dbReference type="SAM" id="MobiDB-lite"/>
    </source>
</evidence>
<feature type="compositionally biased region" description="Low complexity" evidence="1">
    <location>
        <begin position="19"/>
        <end position="28"/>
    </location>
</feature>
<proteinExistence type="predicted"/>
<accession>A0A9P4LEL0</accession>
<dbReference type="PANTHER" id="PTHR42085:SF4">
    <property type="entry name" value="F-BOX DOMAIN-CONTAINING PROTEIN"/>
    <property type="match status" value="1"/>
</dbReference>
<dbReference type="OrthoDB" id="62952at2759"/>
<dbReference type="EMBL" id="ML976614">
    <property type="protein sequence ID" value="KAF1851467.1"/>
    <property type="molecule type" value="Genomic_DNA"/>
</dbReference>
<comment type="caution">
    <text evidence="2">The sequence shown here is derived from an EMBL/GenBank/DDBJ whole genome shotgun (WGS) entry which is preliminary data.</text>
</comment>
<feature type="compositionally biased region" description="Polar residues" evidence="1">
    <location>
        <begin position="1"/>
        <end position="18"/>
    </location>
</feature>
<organism evidence="2 3">
    <name type="scientific">Cucurbitaria berberidis CBS 394.84</name>
    <dbReference type="NCBI Taxonomy" id="1168544"/>
    <lineage>
        <taxon>Eukaryota</taxon>
        <taxon>Fungi</taxon>
        <taxon>Dikarya</taxon>
        <taxon>Ascomycota</taxon>
        <taxon>Pezizomycotina</taxon>
        <taxon>Dothideomycetes</taxon>
        <taxon>Pleosporomycetidae</taxon>
        <taxon>Pleosporales</taxon>
        <taxon>Pleosporineae</taxon>
        <taxon>Cucurbitariaceae</taxon>
        <taxon>Cucurbitaria</taxon>
    </lineage>
</organism>
<dbReference type="AlphaFoldDB" id="A0A9P4LEL0"/>
<reference evidence="2" key="1">
    <citation type="submission" date="2020-01" db="EMBL/GenBank/DDBJ databases">
        <authorList>
            <consortium name="DOE Joint Genome Institute"/>
            <person name="Haridas S."/>
            <person name="Albert R."/>
            <person name="Binder M."/>
            <person name="Bloem J."/>
            <person name="Labutti K."/>
            <person name="Salamov A."/>
            <person name="Andreopoulos B."/>
            <person name="Baker S.E."/>
            <person name="Barry K."/>
            <person name="Bills G."/>
            <person name="Bluhm B.H."/>
            <person name="Cannon C."/>
            <person name="Castanera R."/>
            <person name="Culley D.E."/>
            <person name="Daum C."/>
            <person name="Ezra D."/>
            <person name="Gonzalez J.B."/>
            <person name="Henrissat B."/>
            <person name="Kuo A."/>
            <person name="Liang C."/>
            <person name="Lipzen A."/>
            <person name="Lutzoni F."/>
            <person name="Magnuson J."/>
            <person name="Mondo S."/>
            <person name="Nolan M."/>
            <person name="Ohm R."/>
            <person name="Pangilinan J."/>
            <person name="Park H.-J."/>
            <person name="Ramirez L."/>
            <person name="Alfaro M."/>
            <person name="Sun H."/>
            <person name="Tritt A."/>
            <person name="Yoshinaga Y."/>
            <person name="Zwiers L.-H."/>
            <person name="Turgeon B.G."/>
            <person name="Goodwin S.B."/>
            <person name="Spatafora J.W."/>
            <person name="Crous P.W."/>
            <person name="Grigoriev I.V."/>
        </authorList>
    </citation>
    <scope>NUCLEOTIDE SEQUENCE</scope>
    <source>
        <strain evidence="2">CBS 394.84</strain>
    </source>
</reference>
<evidence type="ECO:0000313" key="3">
    <source>
        <dbReference type="Proteomes" id="UP000800039"/>
    </source>
</evidence>
<dbReference type="InterPro" id="IPR038883">
    <property type="entry name" value="AN11006-like"/>
</dbReference>
<gene>
    <name evidence="2" type="ORF">K460DRAFT_362209</name>
</gene>
<protein>
    <submittedName>
        <fullName evidence="2">Uncharacterized protein</fullName>
    </submittedName>
</protein>
<dbReference type="PANTHER" id="PTHR42085">
    <property type="entry name" value="F-BOX DOMAIN-CONTAINING PROTEIN"/>
    <property type="match status" value="1"/>
</dbReference>